<gene>
    <name evidence="1" type="ORF">ADEAN_000332100</name>
</gene>
<proteinExistence type="predicted"/>
<organism evidence="1 2">
    <name type="scientific">Angomonas deanei</name>
    <dbReference type="NCBI Taxonomy" id="59799"/>
    <lineage>
        <taxon>Eukaryota</taxon>
        <taxon>Discoba</taxon>
        <taxon>Euglenozoa</taxon>
        <taxon>Kinetoplastea</taxon>
        <taxon>Metakinetoplastina</taxon>
        <taxon>Trypanosomatida</taxon>
        <taxon>Trypanosomatidae</taxon>
        <taxon>Strigomonadinae</taxon>
        <taxon>Angomonas</taxon>
    </lineage>
</organism>
<sequence>MLRLNPEEVKHLFKFFAYISDQLFADEIKSYTNDKDLLLEGPGDLSAMMRLPGGVAAVELTAHDLAASLHEEEVEAPKADLPFEGFEQRSLEENVRRLMALGKWRSGLPSTAQEALDVLTCGLDLKAVLPSGVLGPLELRDLSLQGVDTSTLYWDSVKAINCDFSRGVLYKSVMKNCQFKNCNFSHCVLKGVEVRDGTFENCLFDFSSCGLTVAPTRQCTFSKCSFDLCDFDGFQWNNSKNCFNNCYNLDYGGVVQ</sequence>
<keyword evidence="2" id="KW-1185">Reference proteome</keyword>
<accession>A0A7G2CAT4</accession>
<dbReference type="Proteomes" id="UP000515908">
    <property type="component" value="Chromosome 05"/>
</dbReference>
<dbReference type="Gene3D" id="2.160.20.80">
    <property type="entry name" value="E3 ubiquitin-protein ligase SopA"/>
    <property type="match status" value="1"/>
</dbReference>
<dbReference type="Pfam" id="PF00805">
    <property type="entry name" value="Pentapeptide"/>
    <property type="match status" value="1"/>
</dbReference>
<name>A0A7G2CAT4_9TRYP</name>
<dbReference type="VEuPathDB" id="TriTrypDB:ADEAN_000332100"/>
<evidence type="ECO:0000313" key="2">
    <source>
        <dbReference type="Proteomes" id="UP000515908"/>
    </source>
</evidence>
<dbReference type="SUPFAM" id="SSF141571">
    <property type="entry name" value="Pentapeptide repeat-like"/>
    <property type="match status" value="1"/>
</dbReference>
<dbReference type="AlphaFoldDB" id="A0A7G2CAT4"/>
<evidence type="ECO:0000313" key="1">
    <source>
        <dbReference type="EMBL" id="CAD2215863.1"/>
    </source>
</evidence>
<protein>
    <submittedName>
        <fullName evidence="1">Pentapeptide repeats (9 copies)/Pentapeptide repeats (8 copies), putative</fullName>
    </submittedName>
</protein>
<dbReference type="InterPro" id="IPR001646">
    <property type="entry name" value="5peptide_repeat"/>
</dbReference>
<dbReference type="EMBL" id="LR877149">
    <property type="protein sequence ID" value="CAD2215863.1"/>
    <property type="molecule type" value="Genomic_DNA"/>
</dbReference>
<reference evidence="1 2" key="1">
    <citation type="submission" date="2020-08" db="EMBL/GenBank/DDBJ databases">
        <authorList>
            <person name="Newling K."/>
            <person name="Davey J."/>
            <person name="Forrester S."/>
        </authorList>
    </citation>
    <scope>NUCLEOTIDE SEQUENCE [LARGE SCALE GENOMIC DNA]</scope>
    <source>
        <strain evidence="2">Crithidia deanei Carvalho (ATCC PRA-265)</strain>
    </source>
</reference>